<dbReference type="GeneID" id="45526951"/>
<dbReference type="Gene3D" id="3.40.109.10">
    <property type="entry name" value="NADH Oxidase"/>
    <property type="match status" value="1"/>
</dbReference>
<keyword evidence="3" id="KW-1185">Reference proteome</keyword>
<dbReference type="SUPFAM" id="SSF55469">
    <property type="entry name" value="FMN-dependent nitroreductase-like"/>
    <property type="match status" value="1"/>
</dbReference>
<dbReference type="InterPro" id="IPR020051">
    <property type="entry name" value="SagB-type_dehydrogenase"/>
</dbReference>
<dbReference type="CDD" id="cd02142">
    <property type="entry name" value="McbC_SagB-like_oxidoreductase"/>
    <property type="match status" value="1"/>
</dbReference>
<dbReference type="Pfam" id="PF00881">
    <property type="entry name" value="Nitroreductase"/>
    <property type="match status" value="1"/>
</dbReference>
<dbReference type="PANTHER" id="PTHR43745:SF2">
    <property type="entry name" value="NITROREDUCTASE MJ1384-RELATED"/>
    <property type="match status" value="1"/>
</dbReference>
<proteinExistence type="predicted"/>
<dbReference type="InterPro" id="IPR029479">
    <property type="entry name" value="Nitroreductase"/>
</dbReference>
<name>A0ABN5UGU8_PSEPU</name>
<dbReference type="InterPro" id="IPR000415">
    <property type="entry name" value="Nitroreductase-like"/>
</dbReference>
<evidence type="ECO:0000313" key="3">
    <source>
        <dbReference type="Proteomes" id="UP000016702"/>
    </source>
</evidence>
<dbReference type="EMBL" id="AP013070">
    <property type="protein sequence ID" value="BAN52732.1"/>
    <property type="molecule type" value="Genomic_DNA"/>
</dbReference>
<sequence length="347" mass="39757">MISKDCFFIAMNNTLICWDFKNHKQFELSRDHADRLIHLIYEKDPEKLNDDLTEDLKRCKVFIEDADDNPDWGWDILSRIFHFGTKDITIEQQPSNEKEWALQYLEHCNSVLNNKILLASSRGDDNGIPLPTPRHSFATDKIFSKRATIRDFQRLPISLPDLSEILHHTLGFIRHRTADNGIEEVDDYLMRRASPSVGGLNATEGYVYVNNVDSLEPGIYYYNPRQHQLQWRSHLPSALGDLLSGQHFANHISAGLFLSSRFDKLWWKYEHSRAYRMALIEVGHAAQTFQLAATDRGMSTWLTGALNEINIEPLLMLESPSEQVLFFVGCGYGDGNATPSCLRALIS</sequence>
<dbReference type="NCBIfam" id="TIGR03605">
    <property type="entry name" value="antibiot_sagB"/>
    <property type="match status" value="1"/>
</dbReference>
<protein>
    <recommendedName>
        <fullName evidence="1">Nitroreductase domain-containing protein</fullName>
    </recommendedName>
</protein>
<accession>A0ABN5UGU8</accession>
<dbReference type="InterPro" id="IPR052544">
    <property type="entry name" value="Bacteriocin_Proc_Enz"/>
</dbReference>
<dbReference type="RefSeq" id="WP_016498077.1">
    <property type="nucleotide sequence ID" value="NC_021505.1"/>
</dbReference>
<reference evidence="2 3" key="1">
    <citation type="journal article" date="2014" name="Genome Announc.">
        <title>The Complete Genome Sequence of Pseudomonas putida NBRC 14164T Confirms High Intraspecies Variation.</title>
        <authorList>
            <person name="Ohji S."/>
            <person name="Yamazoe A."/>
            <person name="Hosoyama A."/>
            <person name="Tsuchikane K."/>
            <person name="Ezaki T."/>
            <person name="Fujita N."/>
        </authorList>
    </citation>
    <scope>NUCLEOTIDE SEQUENCE [LARGE SCALE GENOMIC DNA]</scope>
    <source>
        <strain evidence="2 3">NBRC 14164</strain>
    </source>
</reference>
<feature type="domain" description="Nitroreductase" evidence="1">
    <location>
        <begin position="145"/>
        <end position="332"/>
    </location>
</feature>
<evidence type="ECO:0000313" key="2">
    <source>
        <dbReference type="EMBL" id="BAN52732.1"/>
    </source>
</evidence>
<gene>
    <name evidence="2" type="ORF">PP4_08790</name>
</gene>
<evidence type="ECO:0000259" key="1">
    <source>
        <dbReference type="Pfam" id="PF00881"/>
    </source>
</evidence>
<dbReference type="Proteomes" id="UP000016702">
    <property type="component" value="Chromosome"/>
</dbReference>
<dbReference type="PANTHER" id="PTHR43745">
    <property type="entry name" value="NITROREDUCTASE MJ1384-RELATED"/>
    <property type="match status" value="1"/>
</dbReference>
<organism evidence="2 3">
    <name type="scientific">Pseudomonas putida NBRC 14164</name>
    <dbReference type="NCBI Taxonomy" id="1211579"/>
    <lineage>
        <taxon>Bacteria</taxon>
        <taxon>Pseudomonadati</taxon>
        <taxon>Pseudomonadota</taxon>
        <taxon>Gammaproteobacteria</taxon>
        <taxon>Pseudomonadales</taxon>
        <taxon>Pseudomonadaceae</taxon>
        <taxon>Pseudomonas</taxon>
    </lineage>
</organism>